<organism evidence="1 2">
    <name type="scientific">Phanerochaete sordida</name>
    <dbReference type="NCBI Taxonomy" id="48140"/>
    <lineage>
        <taxon>Eukaryota</taxon>
        <taxon>Fungi</taxon>
        <taxon>Dikarya</taxon>
        <taxon>Basidiomycota</taxon>
        <taxon>Agaricomycotina</taxon>
        <taxon>Agaricomycetes</taxon>
        <taxon>Polyporales</taxon>
        <taxon>Phanerochaetaceae</taxon>
        <taxon>Phanerochaete</taxon>
    </lineage>
</organism>
<reference evidence="1 2" key="1">
    <citation type="submission" date="2021-08" db="EMBL/GenBank/DDBJ databases">
        <title>Draft Genome Sequence of Phanerochaete sordida strain YK-624.</title>
        <authorList>
            <person name="Mori T."/>
            <person name="Dohra H."/>
            <person name="Suzuki T."/>
            <person name="Kawagishi H."/>
            <person name="Hirai H."/>
        </authorList>
    </citation>
    <scope>NUCLEOTIDE SEQUENCE [LARGE SCALE GENOMIC DNA]</scope>
    <source>
        <strain evidence="1 2">YK-624</strain>
    </source>
</reference>
<proteinExistence type="predicted"/>
<sequence>MSLCSLSPTSSPSASVAYLHHAPLRTSWNPMNTDSIVRSRDASLASSGSNLALRHARDAPPALVRLTSTAHEPACRSACGDPCKCVRRDKYSRTLDKS</sequence>
<evidence type="ECO:0000313" key="1">
    <source>
        <dbReference type="EMBL" id="GJE98908.1"/>
    </source>
</evidence>
<evidence type="ECO:0000313" key="2">
    <source>
        <dbReference type="Proteomes" id="UP000703269"/>
    </source>
</evidence>
<dbReference type="EMBL" id="BPQB01000096">
    <property type="protein sequence ID" value="GJE98908.1"/>
    <property type="molecule type" value="Genomic_DNA"/>
</dbReference>
<accession>A0A9P3LKS3</accession>
<dbReference type="AlphaFoldDB" id="A0A9P3LKS3"/>
<keyword evidence="2" id="KW-1185">Reference proteome</keyword>
<dbReference type="Proteomes" id="UP000703269">
    <property type="component" value="Unassembled WGS sequence"/>
</dbReference>
<comment type="caution">
    <text evidence="1">The sequence shown here is derived from an EMBL/GenBank/DDBJ whole genome shotgun (WGS) entry which is preliminary data.</text>
</comment>
<protein>
    <submittedName>
        <fullName evidence="1">Uncharacterized protein</fullName>
    </submittedName>
</protein>
<name>A0A9P3LKS3_9APHY</name>
<gene>
    <name evidence="1" type="ORF">PsYK624_151450</name>
</gene>